<reference evidence="1 2" key="2">
    <citation type="submission" date="2019-04" db="EMBL/GenBank/DDBJ databases">
        <title>The genome sequence of big-headed turtle.</title>
        <authorList>
            <person name="Gong S."/>
        </authorList>
    </citation>
    <scope>NUCLEOTIDE SEQUENCE [LARGE SCALE GENOMIC DNA]</scope>
    <source>
        <strain evidence="1">DO16091913</strain>
        <tissue evidence="1">Muscle</tissue>
    </source>
</reference>
<accession>A0A4D9E486</accession>
<evidence type="ECO:0000313" key="2">
    <source>
        <dbReference type="Proteomes" id="UP000297703"/>
    </source>
</evidence>
<dbReference type="Proteomes" id="UP000297703">
    <property type="component" value="Unassembled WGS sequence"/>
</dbReference>
<evidence type="ECO:0000313" key="1">
    <source>
        <dbReference type="EMBL" id="TFK03255.1"/>
    </source>
</evidence>
<gene>
    <name evidence="1" type="ORF">DR999_PMT14355</name>
</gene>
<comment type="caution">
    <text evidence="1">The sequence shown here is derived from an EMBL/GenBank/DDBJ whole genome shotgun (WGS) entry which is preliminary data.</text>
</comment>
<keyword evidence="2" id="KW-1185">Reference proteome</keyword>
<organism evidence="1 2">
    <name type="scientific">Platysternon megacephalum</name>
    <name type="common">big-headed turtle</name>
    <dbReference type="NCBI Taxonomy" id="55544"/>
    <lineage>
        <taxon>Eukaryota</taxon>
        <taxon>Metazoa</taxon>
        <taxon>Chordata</taxon>
        <taxon>Craniata</taxon>
        <taxon>Vertebrata</taxon>
        <taxon>Euteleostomi</taxon>
        <taxon>Archelosauria</taxon>
        <taxon>Testudinata</taxon>
        <taxon>Testudines</taxon>
        <taxon>Cryptodira</taxon>
        <taxon>Durocryptodira</taxon>
        <taxon>Testudinoidea</taxon>
        <taxon>Platysternidae</taxon>
        <taxon>Platysternon</taxon>
    </lineage>
</organism>
<dbReference type="AlphaFoldDB" id="A0A4D9E486"/>
<protein>
    <submittedName>
        <fullName evidence="1">Zinc finger and SCAN domain-containing protein 22-like</fullName>
    </submittedName>
</protein>
<proteinExistence type="predicted"/>
<reference evidence="1 2" key="1">
    <citation type="submission" date="2019-04" db="EMBL/GenBank/DDBJ databases">
        <title>Draft genome of the big-headed turtle Platysternon megacephalum.</title>
        <authorList>
            <person name="Gong S."/>
        </authorList>
    </citation>
    <scope>NUCLEOTIDE SEQUENCE [LARGE SCALE GENOMIC DNA]</scope>
    <source>
        <strain evidence="1">DO16091913</strain>
        <tissue evidence="1">Muscle</tissue>
    </source>
</reference>
<sequence length="110" mass="12487">MALSCGHITSMVFLQGEQEHAILLIFSVTSVLERQKGRLETGKRANGLQDKTTGKNILWILGIKIPFLEIECSKGDSLHHRHSYSRAKFIHPQPFSTDSIVLQKYLFHVN</sequence>
<dbReference type="EMBL" id="QXTE01000163">
    <property type="protein sequence ID" value="TFK03255.1"/>
    <property type="molecule type" value="Genomic_DNA"/>
</dbReference>
<name>A0A4D9E486_9SAUR</name>